<feature type="compositionally biased region" description="Low complexity" evidence="19">
    <location>
        <begin position="128"/>
        <end position="185"/>
    </location>
</feature>
<dbReference type="CDD" id="cd19031">
    <property type="entry name" value="LGIC_ECD_nAChR_proto_alpha-like"/>
    <property type="match status" value="1"/>
</dbReference>
<dbReference type="CDD" id="cd19064">
    <property type="entry name" value="LGIC_TM_nAChR"/>
    <property type="match status" value="1"/>
</dbReference>
<dbReference type="FunFam" id="1.20.58.390:FF:000022">
    <property type="entry name" value="Nicotinic acetylcholine receptor subunit alpha4"/>
    <property type="match status" value="1"/>
</dbReference>
<evidence type="ECO:0000259" key="21">
    <source>
        <dbReference type="Pfam" id="PF02932"/>
    </source>
</evidence>
<evidence type="ECO:0000256" key="8">
    <source>
        <dbReference type="ARBA" id="ARBA00023018"/>
    </source>
</evidence>
<dbReference type="NCBIfam" id="TIGR00860">
    <property type="entry name" value="LIC"/>
    <property type="match status" value="1"/>
</dbReference>
<dbReference type="InterPro" id="IPR018000">
    <property type="entry name" value="Neurotransmitter_ion_chnl_CS"/>
</dbReference>
<keyword evidence="3 18" id="KW-0813">Transport</keyword>
<feature type="compositionally biased region" description="Polar residues" evidence="19">
    <location>
        <begin position="588"/>
        <end position="597"/>
    </location>
</feature>
<reference evidence="22 23" key="1">
    <citation type="submission" date="2024-10" db="EMBL/GenBank/DDBJ databases">
        <authorList>
            <person name="Kim D."/>
        </authorList>
    </citation>
    <scope>NUCLEOTIDE SEQUENCE [LARGE SCALE GENOMIC DNA]</scope>
    <source>
        <strain evidence="22">Taebaek</strain>
    </source>
</reference>
<keyword evidence="12" id="KW-0675">Receptor</keyword>
<evidence type="ECO:0000256" key="16">
    <source>
        <dbReference type="ARBA" id="ARBA00023303"/>
    </source>
</evidence>
<feature type="region of interest" description="Disordered" evidence="19">
    <location>
        <begin position="105"/>
        <end position="185"/>
    </location>
</feature>
<feature type="compositionally biased region" description="Polar residues" evidence="19">
    <location>
        <begin position="112"/>
        <end position="123"/>
    </location>
</feature>
<feature type="transmembrane region" description="Helical" evidence="18">
    <location>
        <begin position="467"/>
        <end position="491"/>
    </location>
</feature>
<dbReference type="InterPro" id="IPR006202">
    <property type="entry name" value="Neur_chan_lig-bd"/>
</dbReference>
<keyword evidence="9 18" id="KW-0406">Ion transport</keyword>
<keyword evidence="5 18" id="KW-0812">Transmembrane</keyword>
<evidence type="ECO:0000256" key="6">
    <source>
        <dbReference type="ARBA" id="ARBA00022729"/>
    </source>
</evidence>
<evidence type="ECO:0000313" key="22">
    <source>
        <dbReference type="EMBL" id="KAL3075706.1"/>
    </source>
</evidence>
<proteinExistence type="inferred from homology"/>
<evidence type="ECO:0000256" key="2">
    <source>
        <dbReference type="ARBA" id="ARBA00009237"/>
    </source>
</evidence>
<dbReference type="FunFam" id="1.20.58.390:FF:000012">
    <property type="entry name" value="Acetylcholine receptor subunit alpha-like"/>
    <property type="match status" value="1"/>
</dbReference>
<dbReference type="PROSITE" id="PS00236">
    <property type="entry name" value="NEUROTR_ION_CHANNEL"/>
    <property type="match status" value="1"/>
</dbReference>
<gene>
    <name evidence="22" type="ORF">niasHS_012536</name>
</gene>
<protein>
    <recommendedName>
        <fullName evidence="24">Nicotinic acetylcholine receptor alpha subunit</fullName>
    </recommendedName>
</protein>
<dbReference type="FunFam" id="2.70.170.10:FF:000013">
    <property type="entry name" value="Acetylcholine receptor subunit alpha"/>
    <property type="match status" value="1"/>
</dbReference>
<dbReference type="InterPro" id="IPR036719">
    <property type="entry name" value="Neuro-gated_channel_TM_sf"/>
</dbReference>
<evidence type="ECO:0000256" key="18">
    <source>
        <dbReference type="RuleBase" id="RU000687"/>
    </source>
</evidence>
<dbReference type="Gene3D" id="2.70.170.10">
    <property type="entry name" value="Neurotransmitter-gated ion-channel ligand-binding domain"/>
    <property type="match status" value="1"/>
</dbReference>
<keyword evidence="13" id="KW-0325">Glycoprotein</keyword>
<evidence type="ECO:0000256" key="5">
    <source>
        <dbReference type="ARBA" id="ARBA00022692"/>
    </source>
</evidence>
<keyword evidence="14" id="KW-0628">Postsynaptic cell membrane</keyword>
<dbReference type="InterPro" id="IPR006029">
    <property type="entry name" value="Neurotrans-gated_channel_TM"/>
</dbReference>
<evidence type="ECO:0000256" key="19">
    <source>
        <dbReference type="SAM" id="MobiDB-lite"/>
    </source>
</evidence>
<evidence type="ECO:0000256" key="7">
    <source>
        <dbReference type="ARBA" id="ARBA00022989"/>
    </source>
</evidence>
<feature type="transmembrane region" description="Helical" evidence="18">
    <location>
        <begin position="532"/>
        <end position="551"/>
    </location>
</feature>
<keyword evidence="8" id="KW-0770">Synapse</keyword>
<dbReference type="SUPFAM" id="SSF90112">
    <property type="entry name" value="Neurotransmitter-gated ion-channel transmembrane pore"/>
    <property type="match status" value="1"/>
</dbReference>
<evidence type="ECO:0000259" key="20">
    <source>
        <dbReference type="Pfam" id="PF02931"/>
    </source>
</evidence>
<evidence type="ECO:0000256" key="12">
    <source>
        <dbReference type="ARBA" id="ARBA00023170"/>
    </source>
</evidence>
<evidence type="ECO:0000256" key="9">
    <source>
        <dbReference type="ARBA" id="ARBA00023065"/>
    </source>
</evidence>
<comment type="similarity">
    <text evidence="2">Belongs to the ligand-gated ion channel (TC 1.A.9) family. Acetylcholine receptor (TC 1.A.9.1) subfamily.</text>
</comment>
<comment type="subcellular location">
    <subcellularLocation>
        <location evidence="17">Postsynaptic cell membrane</location>
        <topology evidence="17">Multi-pass membrane protein</topology>
    </subcellularLocation>
</comment>
<feature type="transmembrane region" description="Helical" evidence="18">
    <location>
        <begin position="497"/>
        <end position="520"/>
    </location>
</feature>
<dbReference type="EMBL" id="JBICCN010000348">
    <property type="protein sequence ID" value="KAL3075706.1"/>
    <property type="molecule type" value="Genomic_DNA"/>
</dbReference>
<dbReference type="InterPro" id="IPR002394">
    <property type="entry name" value="Nicotinic_acetylcholine_rcpt"/>
</dbReference>
<feature type="domain" description="Neurotransmitter-gated ion-channel transmembrane" evidence="21">
    <location>
        <begin position="473"/>
        <end position="739"/>
    </location>
</feature>
<dbReference type="InterPro" id="IPR006201">
    <property type="entry name" value="Neur_channel"/>
</dbReference>
<comment type="caution">
    <text evidence="22">The sequence shown here is derived from an EMBL/GenBank/DDBJ whole genome shotgun (WGS) entry which is preliminary data.</text>
</comment>
<evidence type="ECO:0000256" key="15">
    <source>
        <dbReference type="ARBA" id="ARBA00023286"/>
    </source>
</evidence>
<keyword evidence="4" id="KW-1003">Cell membrane</keyword>
<feature type="transmembrane region" description="Helical" evidence="18">
    <location>
        <begin position="723"/>
        <end position="741"/>
    </location>
</feature>
<keyword evidence="15" id="KW-1071">Ligand-gated ion channel</keyword>
<dbReference type="SUPFAM" id="SSF63712">
    <property type="entry name" value="Nicotinic receptor ligand binding domain-like"/>
    <property type="match status" value="1"/>
</dbReference>
<dbReference type="InterPro" id="IPR036734">
    <property type="entry name" value="Neur_chan_lig-bd_sf"/>
</dbReference>
<dbReference type="PANTHER" id="PTHR18945">
    <property type="entry name" value="NEUROTRANSMITTER GATED ION CHANNEL"/>
    <property type="match status" value="1"/>
</dbReference>
<feature type="domain" description="Neurotransmitter-gated ion-channel ligand-binding" evidence="20">
    <location>
        <begin position="236"/>
        <end position="466"/>
    </location>
</feature>
<accession>A0ABD2I996</accession>
<dbReference type="PRINTS" id="PR00252">
    <property type="entry name" value="NRIONCHANNEL"/>
</dbReference>
<sequence length="758" mass="85552">MRSSNNNKHFFHCKAVTVEPSRRRCYSITITTTILRLSHCAVLRFMPSSSNIICCNENLPLPSSSLSSVLLSLLFHHTTTVIRRCCNYNTTITVGHDRLLLVQKKQQRHSKNFGQSSQLSSSKPLIASPSNPVNPQLSSLSSSSSSLTQSPSSISCRTPSASSSKPYSSPVHPPSSSALSSSTTKSVLHHPSSPSALFAKCAAAPLLHCFCCWSSVVPLLLLAMVVHPSRGNQDAAQLFEELLADYNKLVRPVDENNATLVVKFKLKLSQLLDVHEKQQIMTTNVWLQHSWMDSKLRWNPRDYGGVEVLYVPSEMIWLPDIVLYNNADGKYQVTIMTKAKLSYNGTVEWTPPAIYKSMCQIDVEWFPFDAQTCEMKFGSWTYGGMEVDLKHKDEHLQYEEQELVPGPDGKTETVWVVDEGIDLNDYYPSVEWDILRVPAKRHQKTYPCCTSPFIDLTYEIHLRRKTLFYTVNLMIPCVGISFLTALVFYLPSDGGEKISLCISILISLTVFFLLLVEIIPSTSLVIPLIGKYLLFTMVLVTLSVIVTVITLNVHYRNPSTHKMSPWMRTVFIDVLPYYLLMRRPPQRTKVQQSTSRPSADDPFHKESTSSSIMMMPGSTTSTVLRRRRERSSLASTVAGPSRGRSSLRERDFGLITSTSGIQRLMCHQRASTTTHDESDMREHSPLRSAVESVTFIAEHFRREEEDQQIIEDWKYVSVVLDRIFLITFTVVCLLGCVLIIFRAPTIYDRTPALGDPKK</sequence>
<feature type="region of interest" description="Disordered" evidence="19">
    <location>
        <begin position="586"/>
        <end position="649"/>
    </location>
</feature>
<dbReference type="GO" id="GO:0098655">
    <property type="term" value="P:monoatomic cation transmembrane transport"/>
    <property type="evidence" value="ECO:0007669"/>
    <property type="project" value="UniProtKB-ARBA"/>
</dbReference>
<keyword evidence="23" id="KW-1185">Reference proteome</keyword>
<evidence type="ECO:0000256" key="11">
    <source>
        <dbReference type="ARBA" id="ARBA00023157"/>
    </source>
</evidence>
<dbReference type="PRINTS" id="PR00254">
    <property type="entry name" value="NICOTINICR"/>
</dbReference>
<dbReference type="Proteomes" id="UP001620645">
    <property type="component" value="Unassembled WGS sequence"/>
</dbReference>
<evidence type="ECO:0000256" key="4">
    <source>
        <dbReference type="ARBA" id="ARBA00022475"/>
    </source>
</evidence>
<keyword evidence="16 18" id="KW-0407">Ion channel</keyword>
<organism evidence="22 23">
    <name type="scientific">Heterodera schachtii</name>
    <name type="common">Sugarbeet cyst nematode worm</name>
    <name type="synonym">Tylenchus schachtii</name>
    <dbReference type="NCBI Taxonomy" id="97005"/>
    <lineage>
        <taxon>Eukaryota</taxon>
        <taxon>Metazoa</taxon>
        <taxon>Ecdysozoa</taxon>
        <taxon>Nematoda</taxon>
        <taxon>Chromadorea</taxon>
        <taxon>Rhabditida</taxon>
        <taxon>Tylenchina</taxon>
        <taxon>Tylenchomorpha</taxon>
        <taxon>Tylenchoidea</taxon>
        <taxon>Heteroderidae</taxon>
        <taxon>Heteroderinae</taxon>
        <taxon>Heterodera</taxon>
    </lineage>
</organism>
<evidence type="ECO:0000256" key="13">
    <source>
        <dbReference type="ARBA" id="ARBA00023180"/>
    </source>
</evidence>
<keyword evidence="11" id="KW-1015">Disulfide bond</keyword>
<evidence type="ECO:0000256" key="3">
    <source>
        <dbReference type="ARBA" id="ARBA00022448"/>
    </source>
</evidence>
<dbReference type="InterPro" id="IPR038050">
    <property type="entry name" value="Neuro_actylchol_rec"/>
</dbReference>
<dbReference type="Pfam" id="PF02932">
    <property type="entry name" value="Neur_chan_memb"/>
    <property type="match status" value="1"/>
</dbReference>
<dbReference type="GO" id="GO:0007271">
    <property type="term" value="P:synaptic transmission, cholinergic"/>
    <property type="evidence" value="ECO:0007669"/>
    <property type="project" value="UniProtKB-ARBA"/>
</dbReference>
<keyword evidence="6" id="KW-0732">Signal</keyword>
<comment type="function">
    <text evidence="1">After binding acetylcholine, the AChR responds by an extensive change in conformation that affects all subunits and leads to opening of an ion-conducting channel across the plasma membrane.</text>
</comment>
<evidence type="ECO:0008006" key="24">
    <source>
        <dbReference type="Google" id="ProtNLM"/>
    </source>
</evidence>
<evidence type="ECO:0000256" key="10">
    <source>
        <dbReference type="ARBA" id="ARBA00023136"/>
    </source>
</evidence>
<dbReference type="Pfam" id="PF02931">
    <property type="entry name" value="Neur_chan_LBD"/>
    <property type="match status" value="1"/>
</dbReference>
<keyword evidence="7 18" id="KW-1133">Transmembrane helix</keyword>
<dbReference type="AlphaFoldDB" id="A0ABD2I996"/>
<keyword evidence="10 18" id="KW-0472">Membrane</keyword>
<evidence type="ECO:0000256" key="17">
    <source>
        <dbReference type="ARBA" id="ARBA00034104"/>
    </source>
</evidence>
<evidence type="ECO:0000256" key="1">
    <source>
        <dbReference type="ARBA" id="ARBA00003328"/>
    </source>
</evidence>
<dbReference type="Gene3D" id="1.20.58.390">
    <property type="entry name" value="Neurotransmitter-gated ion-channel transmembrane domain"/>
    <property type="match status" value="2"/>
</dbReference>
<evidence type="ECO:0000256" key="14">
    <source>
        <dbReference type="ARBA" id="ARBA00023257"/>
    </source>
</evidence>
<evidence type="ECO:0000313" key="23">
    <source>
        <dbReference type="Proteomes" id="UP001620645"/>
    </source>
</evidence>
<dbReference type="GO" id="GO:0045211">
    <property type="term" value="C:postsynaptic membrane"/>
    <property type="evidence" value="ECO:0007669"/>
    <property type="project" value="UniProtKB-SubCell"/>
</dbReference>
<feature type="compositionally biased region" description="Basic and acidic residues" evidence="19">
    <location>
        <begin position="598"/>
        <end position="607"/>
    </location>
</feature>
<name>A0ABD2I996_HETSC</name>